<dbReference type="InterPro" id="IPR050491">
    <property type="entry name" value="AmpC-like"/>
</dbReference>
<dbReference type="Proteomes" id="UP000255467">
    <property type="component" value="Unassembled WGS sequence"/>
</dbReference>
<dbReference type="EMBL" id="UGRY01000002">
    <property type="protein sequence ID" value="SUA77528.1"/>
    <property type="molecule type" value="Genomic_DNA"/>
</dbReference>
<dbReference type="AlphaFoldDB" id="A0A378YL39"/>
<name>A0A378YL39_9NOCA</name>
<dbReference type="RefSeq" id="WP_218568311.1">
    <property type="nucleotide sequence ID" value="NZ_JADLRH010000012.1"/>
</dbReference>
<gene>
    <name evidence="3" type="ORF">NCTC1934_03068</name>
</gene>
<keyword evidence="3" id="KW-0645">Protease</keyword>
<evidence type="ECO:0000259" key="2">
    <source>
        <dbReference type="Pfam" id="PF00144"/>
    </source>
</evidence>
<feature type="transmembrane region" description="Helical" evidence="1">
    <location>
        <begin position="461"/>
        <end position="486"/>
    </location>
</feature>
<dbReference type="InterPro" id="IPR012338">
    <property type="entry name" value="Beta-lactam/transpept-like"/>
</dbReference>
<keyword evidence="1" id="KW-0812">Transmembrane</keyword>
<dbReference type="InterPro" id="IPR001466">
    <property type="entry name" value="Beta-lactam-related"/>
</dbReference>
<keyword evidence="3" id="KW-0378">Hydrolase</keyword>
<dbReference type="SUPFAM" id="SSF56601">
    <property type="entry name" value="beta-lactamase/transpeptidase-like"/>
    <property type="match status" value="1"/>
</dbReference>
<proteinExistence type="predicted"/>
<dbReference type="EC" id="3.4.16.4" evidence="3"/>
<keyword evidence="4" id="KW-1185">Reference proteome</keyword>
<dbReference type="GO" id="GO:0009002">
    <property type="term" value="F:serine-type D-Ala-D-Ala carboxypeptidase activity"/>
    <property type="evidence" value="ECO:0007669"/>
    <property type="project" value="UniProtKB-EC"/>
</dbReference>
<dbReference type="Pfam" id="PF00144">
    <property type="entry name" value="Beta-lactamase"/>
    <property type="match status" value="1"/>
</dbReference>
<evidence type="ECO:0000256" key="1">
    <source>
        <dbReference type="SAM" id="Phobius"/>
    </source>
</evidence>
<feature type="transmembrane region" description="Helical" evidence="1">
    <location>
        <begin position="387"/>
        <end position="408"/>
    </location>
</feature>
<feature type="transmembrane region" description="Helical" evidence="1">
    <location>
        <begin position="429"/>
        <end position="449"/>
    </location>
</feature>
<evidence type="ECO:0000313" key="4">
    <source>
        <dbReference type="Proteomes" id="UP000255467"/>
    </source>
</evidence>
<dbReference type="PANTHER" id="PTHR46825">
    <property type="entry name" value="D-ALANYL-D-ALANINE-CARBOXYPEPTIDASE/ENDOPEPTIDASE AMPH"/>
    <property type="match status" value="1"/>
</dbReference>
<organism evidence="3 4">
    <name type="scientific">Nocardia otitidiscaviarum</name>
    <dbReference type="NCBI Taxonomy" id="1823"/>
    <lineage>
        <taxon>Bacteria</taxon>
        <taxon>Bacillati</taxon>
        <taxon>Actinomycetota</taxon>
        <taxon>Actinomycetes</taxon>
        <taxon>Mycobacteriales</taxon>
        <taxon>Nocardiaceae</taxon>
        <taxon>Nocardia</taxon>
    </lineage>
</organism>
<accession>A0A378YL39</accession>
<keyword evidence="1" id="KW-0472">Membrane</keyword>
<dbReference type="STRING" id="1406858.GCA_000710895_04886"/>
<evidence type="ECO:0000313" key="3">
    <source>
        <dbReference type="EMBL" id="SUA77528.1"/>
    </source>
</evidence>
<keyword evidence="1" id="KW-1133">Transmembrane helix</keyword>
<dbReference type="PANTHER" id="PTHR46825:SF9">
    <property type="entry name" value="BETA-LACTAMASE-RELATED DOMAIN-CONTAINING PROTEIN"/>
    <property type="match status" value="1"/>
</dbReference>
<dbReference type="Gene3D" id="3.40.710.10">
    <property type="entry name" value="DD-peptidase/beta-lactamase superfamily"/>
    <property type="match status" value="1"/>
</dbReference>
<sequence>MRKLADTVRISGSAVLAVIAMLLLPALPPTVAVASAQTGEVDPAEIDRFLTDYLARTGLPGAAVALTHGDRVVHVAGYGRDSTGAAITADTPMPVASLSKSFAALAVMQLVEAGRVDLDAPVRRYLPEFGMADPRAEAITVRQLLNQTSGMSDRAFPDLKRPQAHSLAEAVDRLHGAALADEPGTDYHYHNPNYQVAARLVEMVSGRPYAEYLRERVFGPLGMDASTTVDRPRDADLPRGHIRLYGKAIAVPEIDWFVGGSHGIVTTAADLAQWLIMQNNGGRGAGGQQLVSPAAVDLMHTPPRGSRYAMGWQVDDTEPGRLYHTGSWFTYTAEQVLLPKTGYGIVVLTDMGMALESDPSIIADGLVDIARGDQPTVRRPAGIYADWGLAAATLAVAVLAGIAVARSRRWAHRQREMSLPGWLIVLRQLPYLTAVPVLAFLPGLGSFVFAGRVGGFQHVLYVFPAVLVFLAVAVVAGVTVITARAVRLWTTRPRRTDGATGSAQPSLRATPP</sequence>
<feature type="domain" description="Beta-lactamase-related" evidence="2">
    <location>
        <begin position="46"/>
        <end position="349"/>
    </location>
</feature>
<protein>
    <submittedName>
        <fullName evidence="3">D-alanyl-D-alanine carboxypeptidase</fullName>
        <ecNumber evidence="3">3.4.16.4</ecNumber>
    </submittedName>
</protein>
<reference evidence="3 4" key="1">
    <citation type="submission" date="2018-06" db="EMBL/GenBank/DDBJ databases">
        <authorList>
            <consortium name="Pathogen Informatics"/>
            <person name="Doyle S."/>
        </authorList>
    </citation>
    <scope>NUCLEOTIDE SEQUENCE [LARGE SCALE GENOMIC DNA]</scope>
    <source>
        <strain evidence="3 4">NCTC1934</strain>
    </source>
</reference>
<keyword evidence="3" id="KW-0121">Carboxypeptidase</keyword>